<dbReference type="InterPro" id="IPR052741">
    <property type="entry name" value="Mitochondrial_HTD2"/>
</dbReference>
<feature type="domain" description="FAS1-like dehydratase" evidence="1">
    <location>
        <begin position="79"/>
        <end position="137"/>
    </location>
</feature>
<comment type="caution">
    <text evidence="2">The sequence shown here is derived from an EMBL/GenBank/DDBJ whole genome shotgun (WGS) entry which is preliminary data.</text>
</comment>
<protein>
    <submittedName>
        <fullName evidence="2">MaoC family dehydratase N-terminal domain-containing protein</fullName>
    </submittedName>
</protein>
<dbReference type="Gene3D" id="3.10.129.10">
    <property type="entry name" value="Hotdog Thioesterase"/>
    <property type="match status" value="1"/>
</dbReference>
<organism evidence="2 3">
    <name type="scientific">Paralimibaculum aggregatum</name>
    <dbReference type="NCBI Taxonomy" id="3036245"/>
    <lineage>
        <taxon>Bacteria</taxon>
        <taxon>Pseudomonadati</taxon>
        <taxon>Pseudomonadota</taxon>
        <taxon>Alphaproteobacteria</taxon>
        <taxon>Rhodobacterales</taxon>
        <taxon>Paracoccaceae</taxon>
        <taxon>Paralimibaculum</taxon>
    </lineage>
</organism>
<dbReference type="InterPro" id="IPR039569">
    <property type="entry name" value="FAS1-like_DH_region"/>
</dbReference>
<dbReference type="PANTHER" id="PTHR28152:SF1">
    <property type="entry name" value="HYDROXYACYL-THIOESTER DEHYDRATASE TYPE 2, MITOCHONDRIAL"/>
    <property type="match status" value="1"/>
</dbReference>
<keyword evidence="3" id="KW-1185">Reference proteome</keyword>
<evidence type="ECO:0000313" key="3">
    <source>
        <dbReference type="Proteomes" id="UP001239909"/>
    </source>
</evidence>
<dbReference type="SUPFAM" id="SSF54637">
    <property type="entry name" value="Thioesterase/thiol ester dehydrase-isomerase"/>
    <property type="match status" value="2"/>
</dbReference>
<reference evidence="2 3" key="1">
    <citation type="submission" date="2023-04" db="EMBL/GenBank/DDBJ databases">
        <title>Marinoamorphus aggregata gen. nov., sp. Nov., isolate from tissue of brittle star Ophioplocus japonicus.</title>
        <authorList>
            <person name="Kawano K."/>
            <person name="Sawayama S."/>
            <person name="Nakagawa S."/>
        </authorList>
    </citation>
    <scope>NUCLEOTIDE SEQUENCE [LARGE SCALE GENOMIC DNA]</scope>
    <source>
        <strain evidence="2 3">NKW23</strain>
    </source>
</reference>
<dbReference type="PANTHER" id="PTHR28152">
    <property type="entry name" value="HYDROXYACYL-THIOESTER DEHYDRATASE TYPE 2, MITOCHONDRIAL"/>
    <property type="match status" value="1"/>
</dbReference>
<accession>A0ABQ6LBQ5</accession>
<dbReference type="Proteomes" id="UP001239909">
    <property type="component" value="Unassembled WGS sequence"/>
</dbReference>
<dbReference type="EMBL" id="BSYI01000001">
    <property type="protein sequence ID" value="GMG80835.1"/>
    <property type="molecule type" value="Genomic_DNA"/>
</dbReference>
<dbReference type="InterPro" id="IPR029069">
    <property type="entry name" value="HotDog_dom_sf"/>
</dbReference>
<evidence type="ECO:0000313" key="2">
    <source>
        <dbReference type="EMBL" id="GMG80835.1"/>
    </source>
</evidence>
<sequence length="281" mass="30955">MEGYMTDRDIRAWIGRSETAEDVLRPQPARFMQATLDRAPTLAEGDALPPLWHWLYFLEARPMGELGRDGHPRKGGFLPPVTLPRRMWAGGRLEFHAPLLLGAAVRKRSTIKAIEEKDGRSGRLCFVTVLHEIFAGETLALSEEHDIVYREDPAPDAPAPKTVPAPAGAAVSEEIAPGPVMLYRYSALTFNGHRIHYDVDYARTVEGYDGLVFHGPLTATLLVDLAARSMGRAPRRFAFRGLAPIAGAAPFRIEGRREGETMALWARRADGATAMTADAVF</sequence>
<gene>
    <name evidence="2" type="ORF">LNKW23_00470</name>
</gene>
<name>A0ABQ6LBQ5_9RHOB</name>
<proteinExistence type="predicted"/>
<evidence type="ECO:0000259" key="1">
    <source>
        <dbReference type="Pfam" id="PF13452"/>
    </source>
</evidence>
<dbReference type="Pfam" id="PF13452">
    <property type="entry name" value="FAS1_DH_region"/>
    <property type="match status" value="1"/>
</dbReference>